<comment type="function">
    <text evidence="8">Catalyzes a trans-dehydration via an enolate intermediate.</text>
</comment>
<dbReference type="PANTHER" id="PTHR21272">
    <property type="entry name" value="CATABOLIC 3-DEHYDROQUINASE"/>
    <property type="match status" value="1"/>
</dbReference>
<evidence type="ECO:0000256" key="11">
    <source>
        <dbReference type="PIRSR" id="PIRSR001399-3"/>
    </source>
</evidence>
<sequence>MPQRLESNTSFAVLNRNPNVPRILVIHGPNLNMLGTRETELYGTQTLDDIERELSLLAQQNGAYLEFFQSNHEGDLVDIIQGAVDRFNAIIINAAALTHYSIALVDALKAVQIPFIEVHLTNIYARENFRQKSLLSPVAQGGIFGLGSYGYSLALLAVCQWFNKN</sequence>
<keyword evidence="13" id="KW-1185">Reference proteome</keyword>
<evidence type="ECO:0000256" key="1">
    <source>
        <dbReference type="ARBA" id="ARBA00001864"/>
    </source>
</evidence>
<gene>
    <name evidence="8" type="primary">aroQ</name>
    <name evidence="12" type="ORF">1306</name>
</gene>
<dbReference type="RefSeq" id="WP_076982617.1">
    <property type="nucleotide sequence ID" value="NZ_CGIH01000026.1"/>
</dbReference>
<dbReference type="InterPro" id="IPR001874">
    <property type="entry name" value="DHquinase_II"/>
</dbReference>
<dbReference type="Pfam" id="PF01220">
    <property type="entry name" value="DHquinase_II"/>
    <property type="match status" value="1"/>
</dbReference>
<feature type="binding site" evidence="8 10">
    <location>
        <position position="93"/>
    </location>
    <ligand>
        <name>substrate</name>
    </ligand>
</feature>
<dbReference type="EC" id="4.2.1.10" evidence="5 8"/>
<dbReference type="PANTHER" id="PTHR21272:SF3">
    <property type="entry name" value="CATABOLIC 3-DEHYDROQUINASE"/>
    <property type="match status" value="1"/>
</dbReference>
<evidence type="ECO:0000256" key="2">
    <source>
        <dbReference type="ARBA" id="ARBA00004902"/>
    </source>
</evidence>
<name>A0A0E4GBK7_9FIRM</name>
<feature type="active site" description="Proton donor" evidence="8 9">
    <location>
        <position position="119"/>
    </location>
</feature>
<dbReference type="NCBIfam" id="NF003806">
    <property type="entry name" value="PRK05395.1-3"/>
    <property type="match status" value="1"/>
</dbReference>
<dbReference type="AlphaFoldDB" id="A0A0E4GBK7"/>
<evidence type="ECO:0000256" key="3">
    <source>
        <dbReference type="ARBA" id="ARBA00011037"/>
    </source>
</evidence>
<protein>
    <recommendedName>
        <fullName evidence="5 8">3-dehydroquinate dehydratase</fullName>
        <shortName evidence="8">3-dehydroquinase</shortName>
        <ecNumber evidence="5 8">4.2.1.10</ecNumber>
    </recommendedName>
    <alternativeName>
        <fullName evidence="8">Type II DHQase</fullName>
    </alternativeName>
</protein>
<comment type="catalytic activity">
    <reaction evidence="1 8">
        <text>3-dehydroquinate = 3-dehydroshikimate + H2O</text>
        <dbReference type="Rhea" id="RHEA:21096"/>
        <dbReference type="ChEBI" id="CHEBI:15377"/>
        <dbReference type="ChEBI" id="CHEBI:16630"/>
        <dbReference type="ChEBI" id="CHEBI:32364"/>
        <dbReference type="EC" id="4.2.1.10"/>
    </reaction>
</comment>
<dbReference type="HAMAP" id="MF_00169">
    <property type="entry name" value="AroQ"/>
    <property type="match status" value="1"/>
</dbReference>
<evidence type="ECO:0000256" key="4">
    <source>
        <dbReference type="ARBA" id="ARBA00011193"/>
    </source>
</evidence>
<comment type="pathway">
    <text evidence="2 8">Metabolic intermediate biosynthesis; chorismate biosynthesis; chorismate from D-erythrose 4-phosphate and phosphoenolpyruvate: step 3/7.</text>
</comment>
<evidence type="ECO:0000313" key="12">
    <source>
        <dbReference type="EMBL" id="CFX48814.1"/>
    </source>
</evidence>
<dbReference type="Proteomes" id="UP000045545">
    <property type="component" value="Unassembled WGS sequence"/>
</dbReference>
<dbReference type="NCBIfam" id="NF003805">
    <property type="entry name" value="PRK05395.1-2"/>
    <property type="match status" value="1"/>
</dbReference>
<dbReference type="GO" id="GO:0009073">
    <property type="term" value="P:aromatic amino acid family biosynthetic process"/>
    <property type="evidence" value="ECO:0007669"/>
    <property type="project" value="UniProtKB-KW"/>
</dbReference>
<dbReference type="InterPro" id="IPR018509">
    <property type="entry name" value="DHquinase_II_CS"/>
</dbReference>
<feature type="active site" description="Proton acceptor" evidence="8 9">
    <location>
        <position position="42"/>
    </location>
</feature>
<evidence type="ECO:0000256" key="8">
    <source>
        <dbReference type="HAMAP-Rule" id="MF_00169"/>
    </source>
</evidence>
<evidence type="ECO:0000256" key="9">
    <source>
        <dbReference type="PIRSR" id="PIRSR001399-1"/>
    </source>
</evidence>
<proteinExistence type="inferred from homology"/>
<feature type="binding site" evidence="8 10">
    <location>
        <position position="130"/>
    </location>
    <ligand>
        <name>substrate</name>
    </ligand>
</feature>
<comment type="subunit">
    <text evidence="4 8">Homododecamer.</text>
</comment>
<keyword evidence="8" id="KW-0028">Amino-acid biosynthesis</keyword>
<dbReference type="GO" id="GO:0008652">
    <property type="term" value="P:amino acid biosynthetic process"/>
    <property type="evidence" value="ECO:0007669"/>
    <property type="project" value="UniProtKB-KW"/>
</dbReference>
<evidence type="ECO:0000256" key="7">
    <source>
        <dbReference type="ARBA" id="ARBA00023239"/>
    </source>
</evidence>
<evidence type="ECO:0000256" key="6">
    <source>
        <dbReference type="ARBA" id="ARBA00023141"/>
    </source>
</evidence>
<dbReference type="PIRSF" id="PIRSF001399">
    <property type="entry name" value="DHquinase_II"/>
    <property type="match status" value="1"/>
</dbReference>
<evidence type="ECO:0000256" key="10">
    <source>
        <dbReference type="PIRSR" id="PIRSR001399-2"/>
    </source>
</evidence>
<accession>A0A0E4GBK7</accession>
<feature type="site" description="Transition state stabilizer" evidence="8 11">
    <location>
        <position position="37"/>
    </location>
</feature>
<evidence type="ECO:0000256" key="5">
    <source>
        <dbReference type="ARBA" id="ARBA00012060"/>
    </source>
</evidence>
<dbReference type="Gene3D" id="3.40.50.9100">
    <property type="entry name" value="Dehydroquinase, class II"/>
    <property type="match status" value="1"/>
</dbReference>
<evidence type="ECO:0000313" key="13">
    <source>
        <dbReference type="Proteomes" id="UP000045545"/>
    </source>
</evidence>
<dbReference type="GO" id="GO:0003855">
    <property type="term" value="F:3-dehydroquinate dehydratase activity"/>
    <property type="evidence" value="ECO:0007669"/>
    <property type="project" value="UniProtKB-UniRule"/>
</dbReference>
<comment type="similarity">
    <text evidence="3 8">Belongs to the type-II 3-dehydroquinase family.</text>
</comment>
<reference evidence="12 13" key="1">
    <citation type="submission" date="2015-03" db="EMBL/GenBank/DDBJ databases">
        <authorList>
            <person name="Murphy D."/>
        </authorList>
    </citation>
    <scope>NUCLEOTIDE SEQUENCE [LARGE SCALE GENOMIC DNA]</scope>
    <source>
        <strain evidence="12 13">OL-4</strain>
    </source>
</reference>
<dbReference type="OrthoDB" id="9790793at2"/>
<dbReference type="GO" id="GO:0019631">
    <property type="term" value="P:quinate catabolic process"/>
    <property type="evidence" value="ECO:0007669"/>
    <property type="project" value="TreeGrafter"/>
</dbReference>
<dbReference type="NCBIfam" id="NF003807">
    <property type="entry name" value="PRK05395.1-4"/>
    <property type="match status" value="1"/>
</dbReference>
<feature type="binding site" evidence="8 10">
    <location>
        <position position="99"/>
    </location>
    <ligand>
        <name>substrate</name>
    </ligand>
</feature>
<organism evidence="12 13">
    <name type="scientific">Syntrophomonas zehnderi OL-4</name>
    <dbReference type="NCBI Taxonomy" id="690567"/>
    <lineage>
        <taxon>Bacteria</taxon>
        <taxon>Bacillati</taxon>
        <taxon>Bacillota</taxon>
        <taxon>Clostridia</taxon>
        <taxon>Eubacteriales</taxon>
        <taxon>Syntrophomonadaceae</taxon>
        <taxon>Syntrophomonas</taxon>
    </lineage>
</organism>
<feature type="binding site" evidence="8 10">
    <location>
        <begin position="120"/>
        <end position="121"/>
    </location>
    <ligand>
        <name>substrate</name>
    </ligand>
</feature>
<keyword evidence="7 8" id="KW-0456">Lyase</keyword>
<dbReference type="InterPro" id="IPR036441">
    <property type="entry name" value="DHquinase_II_sf"/>
</dbReference>
<dbReference type="NCBIfam" id="TIGR01088">
    <property type="entry name" value="aroQ"/>
    <property type="match status" value="1"/>
</dbReference>
<dbReference type="PROSITE" id="PS01029">
    <property type="entry name" value="DEHYDROQUINASE_II"/>
    <property type="match status" value="1"/>
</dbReference>
<dbReference type="SUPFAM" id="SSF52304">
    <property type="entry name" value="Type II 3-dehydroquinate dehydratase"/>
    <property type="match status" value="1"/>
</dbReference>
<keyword evidence="6 8" id="KW-0057">Aromatic amino acid biosynthesis</keyword>
<dbReference type="EMBL" id="CGIH01000026">
    <property type="protein sequence ID" value="CFX48814.1"/>
    <property type="molecule type" value="Genomic_DNA"/>
</dbReference>
<dbReference type="UniPathway" id="UPA00053">
    <property type="reaction ID" value="UER00086"/>
</dbReference>
<dbReference type="STRING" id="690567.1306"/>
<dbReference type="GO" id="GO:0009423">
    <property type="term" value="P:chorismate biosynthetic process"/>
    <property type="evidence" value="ECO:0007669"/>
    <property type="project" value="UniProtKB-UniRule"/>
</dbReference>
<dbReference type="CDD" id="cd00466">
    <property type="entry name" value="DHQase_II"/>
    <property type="match status" value="1"/>
</dbReference>
<feature type="binding site" evidence="8 10">
    <location>
        <position position="106"/>
    </location>
    <ligand>
        <name>substrate</name>
    </ligand>
</feature>